<protein>
    <submittedName>
        <fullName evidence="4">Uncharacterized protein</fullName>
    </submittedName>
</protein>
<dbReference type="GO" id="GO:0005730">
    <property type="term" value="C:nucleolus"/>
    <property type="evidence" value="ECO:0007669"/>
    <property type="project" value="TreeGrafter"/>
</dbReference>
<dbReference type="InterPro" id="IPR050755">
    <property type="entry name" value="TRAFAC_YlqF/YawG_RiboMat"/>
</dbReference>
<sequence length="176" mass="19651">MRHHKSAVEALSDPVSPLIAILRRCTIDTLMMHFNIPQFADIDQFLALIANKIGRLKKGGRLDRNAAGKHVLNAWTSGKLRNYTQPPENRPKIDDDVVCSSELLSSFSKEFNLDHVDDNAVVEGLPENVMQIDTAYDPSVPREGDMNGDTALEEATPNNKNVVIIGRTTEKEKWKS</sequence>
<dbReference type="PANTHER" id="PTHR11089:SF30">
    <property type="entry name" value="GUANINE NUCLEOTIDE-BINDING PROTEIN-LIKE 3 HOMOLOG"/>
    <property type="match status" value="1"/>
</dbReference>
<keyword evidence="3" id="KW-1185">Reference proteome</keyword>
<dbReference type="PANTHER" id="PTHR11089">
    <property type="entry name" value="GTP-BINDING PROTEIN-RELATED"/>
    <property type="match status" value="1"/>
</dbReference>
<evidence type="ECO:0000256" key="2">
    <source>
        <dbReference type="ARBA" id="ARBA00023134"/>
    </source>
</evidence>
<dbReference type="GO" id="GO:0005525">
    <property type="term" value="F:GTP binding"/>
    <property type="evidence" value="ECO:0007669"/>
    <property type="project" value="UniProtKB-KW"/>
</dbReference>
<keyword evidence="1" id="KW-0547">Nucleotide-binding</keyword>
<dbReference type="Proteomes" id="UP000887578">
    <property type="component" value="Unplaced"/>
</dbReference>
<dbReference type="AlphaFoldDB" id="A0A914QZD7"/>
<dbReference type="WBParaSite" id="PDA_v2.g9524.t1">
    <property type="protein sequence ID" value="PDA_v2.g9524.t1"/>
    <property type="gene ID" value="PDA_v2.g9524"/>
</dbReference>
<name>A0A914QZD7_9BILA</name>
<evidence type="ECO:0000313" key="4">
    <source>
        <dbReference type="WBParaSite" id="PDA_v2.g9524.t1"/>
    </source>
</evidence>
<evidence type="ECO:0000313" key="3">
    <source>
        <dbReference type="Proteomes" id="UP000887578"/>
    </source>
</evidence>
<accession>A0A914QZD7</accession>
<keyword evidence="2" id="KW-0342">GTP-binding</keyword>
<organism evidence="3 4">
    <name type="scientific">Panagrolaimus davidi</name>
    <dbReference type="NCBI Taxonomy" id="227884"/>
    <lineage>
        <taxon>Eukaryota</taxon>
        <taxon>Metazoa</taxon>
        <taxon>Ecdysozoa</taxon>
        <taxon>Nematoda</taxon>
        <taxon>Chromadorea</taxon>
        <taxon>Rhabditida</taxon>
        <taxon>Tylenchina</taxon>
        <taxon>Panagrolaimomorpha</taxon>
        <taxon>Panagrolaimoidea</taxon>
        <taxon>Panagrolaimidae</taxon>
        <taxon>Panagrolaimus</taxon>
    </lineage>
</organism>
<evidence type="ECO:0000256" key="1">
    <source>
        <dbReference type="ARBA" id="ARBA00022741"/>
    </source>
</evidence>
<dbReference type="InterPro" id="IPR023179">
    <property type="entry name" value="GTP-bd_ortho_bundle_sf"/>
</dbReference>
<dbReference type="Gene3D" id="1.10.1580.10">
    <property type="match status" value="1"/>
</dbReference>
<reference evidence="4" key="1">
    <citation type="submission" date="2022-11" db="UniProtKB">
        <authorList>
            <consortium name="WormBaseParasite"/>
        </authorList>
    </citation>
    <scope>IDENTIFICATION</scope>
</reference>
<proteinExistence type="predicted"/>